<sequence length="298" mass="34575">MEKQLLTLLDNENSQQQYRYLLLDTLTSVSEIDLITINNIKEILGEEAVTTVIRPELAHDLASCPKLITLAKPQQSLQKRLLHFSVIEAKAEILQSKRYVCGWLVSTLPPDVIAEQIVNIGRFIAKQCQMSFIPFYEPFRLELLQESNRICPEWLAEALNCFTYYCYPTVERTVNVIENINYKMDSFNIFLVEEAKFYQKEIKSIYALYIAWHDLTEHSAQAHHKTLYDIAAIYYQSYQLGLTAINDRHIYTLMSLRYGKLTQNAQLKTAIETARSEPGTLSEQFKQLDKRVFQGLTK</sequence>
<dbReference type="AlphaFoldDB" id="A0AB94ICB7"/>
<accession>A0AB94ICB7</accession>
<gene>
    <name evidence="1" type="ORF">O970_05575</name>
</gene>
<proteinExistence type="predicted"/>
<dbReference type="EMBL" id="AWGA01000056">
    <property type="protein sequence ID" value="TEA27060.1"/>
    <property type="molecule type" value="Genomic_DNA"/>
</dbReference>
<dbReference type="RefSeq" id="WP_024496150.1">
    <property type="nucleotide sequence ID" value="NZ_AWGA01000056.1"/>
</dbReference>
<evidence type="ECO:0000313" key="1">
    <source>
        <dbReference type="EMBL" id="TEA27060.1"/>
    </source>
</evidence>
<dbReference type="Proteomes" id="UP000506160">
    <property type="component" value="Unassembled WGS sequence"/>
</dbReference>
<organism evidence="1 2">
    <name type="scientific">Candidatus Schmidhempelia bombi str. Bimp</name>
    <dbReference type="NCBI Taxonomy" id="1387197"/>
    <lineage>
        <taxon>Bacteria</taxon>
        <taxon>Pseudomonadati</taxon>
        <taxon>Pseudomonadota</taxon>
        <taxon>Gammaproteobacteria</taxon>
        <taxon>Orbales</taxon>
        <taxon>Orbaceae</taxon>
        <taxon>Candidatus Schmidhempelia</taxon>
    </lineage>
</organism>
<evidence type="ECO:0008006" key="3">
    <source>
        <dbReference type="Google" id="ProtNLM"/>
    </source>
</evidence>
<reference evidence="1 2" key="1">
    <citation type="journal article" date="2014" name="Appl. Environ. Microbiol.">
        <title>Genomic features of a bumble bee symbiont reflect its host environment.</title>
        <authorList>
            <person name="Martinson V.G."/>
            <person name="Magoc T."/>
            <person name="Koch H."/>
            <person name="Salzberg S.L."/>
            <person name="Moran N.A."/>
        </authorList>
    </citation>
    <scope>NUCLEOTIDE SEQUENCE [LARGE SCALE GENOMIC DNA]</scope>
    <source>
        <strain evidence="1 2">Bimp</strain>
    </source>
</reference>
<protein>
    <recommendedName>
        <fullName evidence="3">DUF4123 domain-containing protein</fullName>
    </recommendedName>
</protein>
<comment type="caution">
    <text evidence="1">The sequence shown here is derived from an EMBL/GenBank/DDBJ whole genome shotgun (WGS) entry which is preliminary data.</text>
</comment>
<keyword evidence="2" id="KW-1185">Reference proteome</keyword>
<evidence type="ECO:0000313" key="2">
    <source>
        <dbReference type="Proteomes" id="UP000506160"/>
    </source>
</evidence>
<name>A0AB94ICB7_9GAMM</name>